<dbReference type="SMART" id="SM00387">
    <property type="entry name" value="HATPase_c"/>
    <property type="match status" value="1"/>
</dbReference>
<sequence>MLAILFLFAGTIYFGVRRALQASVDGELQSRVNGVESYLNRQVPRFDLNRIRDELEENVLIQVSSTNADLEPLGGEMLQISDGQGRWYCQSRSMQELKIAAPVSSHETGLVTRKVTGAPMRIQTASLQIDGHAFVIQVAASMAGLQATLARIANLMAWSIPVFVIAASAGGYWLSRRALTPVDRIIETSRAIGHHNLSQRLVVPQSGDELQRLSETLNEMIDRLDRAFRRVTRFTADTSHELRTPVAFIRTTAEVALLQPRQPREYQHAFVGVLTEAERMTTLIEDLLLLARADSNSVPLIRVSLDLRDVLRRAVEQVRDSALDKGIDLSLELPQNTATLVGEPSALYRLFLILIENAVKYTERDGRVKISLVANARSSVVWVRDTGIGIAEKELPLIFDRFYRSDKARQRDLGGAGLGLSIASSIADAHQTHIEVDSKLGEGSTFSIAFPR</sequence>
<dbReference type="CDD" id="cd06225">
    <property type="entry name" value="HAMP"/>
    <property type="match status" value="1"/>
</dbReference>
<dbReference type="Pfam" id="PF00512">
    <property type="entry name" value="HisKA"/>
    <property type="match status" value="1"/>
</dbReference>
<dbReference type="InterPro" id="IPR003594">
    <property type="entry name" value="HATPase_dom"/>
</dbReference>
<keyword evidence="9" id="KW-0902">Two-component regulatory system</keyword>
<dbReference type="Pfam" id="PF00672">
    <property type="entry name" value="HAMP"/>
    <property type="match status" value="1"/>
</dbReference>
<dbReference type="Pfam" id="PF02518">
    <property type="entry name" value="HATPase_c"/>
    <property type="match status" value="1"/>
</dbReference>
<dbReference type="InterPro" id="IPR005467">
    <property type="entry name" value="His_kinase_dom"/>
</dbReference>
<dbReference type="InterPro" id="IPR050428">
    <property type="entry name" value="TCS_sensor_his_kinase"/>
</dbReference>
<evidence type="ECO:0000256" key="8">
    <source>
        <dbReference type="ARBA" id="ARBA00022989"/>
    </source>
</evidence>
<comment type="catalytic activity">
    <reaction evidence="1">
        <text>ATP + protein L-histidine = ADP + protein N-phospho-L-histidine.</text>
        <dbReference type="EC" id="2.7.13.3"/>
    </reaction>
</comment>
<dbReference type="Gene3D" id="1.10.287.130">
    <property type="match status" value="1"/>
</dbReference>
<dbReference type="InterPro" id="IPR036097">
    <property type="entry name" value="HisK_dim/P_sf"/>
</dbReference>
<feature type="domain" description="Histidine kinase" evidence="11">
    <location>
        <begin position="237"/>
        <end position="452"/>
    </location>
</feature>
<evidence type="ECO:0000256" key="2">
    <source>
        <dbReference type="ARBA" id="ARBA00004141"/>
    </source>
</evidence>
<keyword evidence="10" id="KW-0472">Membrane</keyword>
<dbReference type="GO" id="GO:0000155">
    <property type="term" value="F:phosphorelay sensor kinase activity"/>
    <property type="evidence" value="ECO:0007669"/>
    <property type="project" value="InterPro"/>
</dbReference>
<keyword evidence="8" id="KW-1133">Transmembrane helix</keyword>
<evidence type="ECO:0000259" key="11">
    <source>
        <dbReference type="PROSITE" id="PS50109"/>
    </source>
</evidence>
<dbReference type="PROSITE" id="PS50109">
    <property type="entry name" value="HIS_KIN"/>
    <property type="match status" value="1"/>
</dbReference>
<dbReference type="InterPro" id="IPR003661">
    <property type="entry name" value="HisK_dim/P_dom"/>
</dbReference>
<dbReference type="SMART" id="SM00388">
    <property type="entry name" value="HisKA"/>
    <property type="match status" value="1"/>
</dbReference>
<comment type="subcellular location">
    <subcellularLocation>
        <location evidence="2">Membrane</location>
        <topology evidence="2">Multi-pass membrane protein</topology>
    </subcellularLocation>
</comment>
<dbReference type="PROSITE" id="PS50885">
    <property type="entry name" value="HAMP"/>
    <property type="match status" value="1"/>
</dbReference>
<evidence type="ECO:0000259" key="12">
    <source>
        <dbReference type="PROSITE" id="PS50885"/>
    </source>
</evidence>
<dbReference type="FunFam" id="1.10.287.130:FF:000001">
    <property type="entry name" value="Two-component sensor histidine kinase"/>
    <property type="match status" value="1"/>
</dbReference>
<evidence type="ECO:0000256" key="10">
    <source>
        <dbReference type="ARBA" id="ARBA00023136"/>
    </source>
</evidence>
<dbReference type="EMBL" id="JACHIP010000021">
    <property type="protein sequence ID" value="MBB5060880.1"/>
    <property type="molecule type" value="Genomic_DNA"/>
</dbReference>
<evidence type="ECO:0000256" key="5">
    <source>
        <dbReference type="ARBA" id="ARBA00022679"/>
    </source>
</evidence>
<dbReference type="FunFam" id="3.30.565.10:FF:000006">
    <property type="entry name" value="Sensor histidine kinase WalK"/>
    <property type="match status" value="1"/>
</dbReference>
<keyword evidence="14" id="KW-1185">Reference proteome</keyword>
<dbReference type="SUPFAM" id="SSF158472">
    <property type="entry name" value="HAMP domain-like"/>
    <property type="match status" value="1"/>
</dbReference>
<dbReference type="PRINTS" id="PR00344">
    <property type="entry name" value="BCTRLSENSOR"/>
</dbReference>
<dbReference type="SMART" id="SM00304">
    <property type="entry name" value="HAMP"/>
    <property type="match status" value="1"/>
</dbReference>
<comment type="caution">
    <text evidence="13">The sequence shown here is derived from an EMBL/GenBank/DDBJ whole genome shotgun (WGS) entry which is preliminary data.</text>
</comment>
<dbReference type="CDD" id="cd00082">
    <property type="entry name" value="HisKA"/>
    <property type="match status" value="1"/>
</dbReference>
<organism evidence="13 14">
    <name type="scientific">Granulicella aggregans</name>
    <dbReference type="NCBI Taxonomy" id="474949"/>
    <lineage>
        <taxon>Bacteria</taxon>
        <taxon>Pseudomonadati</taxon>
        <taxon>Acidobacteriota</taxon>
        <taxon>Terriglobia</taxon>
        <taxon>Terriglobales</taxon>
        <taxon>Acidobacteriaceae</taxon>
        <taxon>Granulicella</taxon>
    </lineage>
</organism>
<accession>A0A7W7ZJ58</accession>
<dbReference type="EC" id="2.7.13.3" evidence="3"/>
<reference evidence="13 14" key="1">
    <citation type="submission" date="2020-08" db="EMBL/GenBank/DDBJ databases">
        <title>Genomic Encyclopedia of Type Strains, Phase IV (KMG-V): Genome sequencing to study the core and pangenomes of soil and plant-associated prokaryotes.</title>
        <authorList>
            <person name="Whitman W."/>
        </authorList>
    </citation>
    <scope>NUCLEOTIDE SEQUENCE [LARGE SCALE GENOMIC DNA]</scope>
    <source>
        <strain evidence="13 14">M8UP14</strain>
    </source>
</reference>
<dbReference type="GO" id="GO:0005886">
    <property type="term" value="C:plasma membrane"/>
    <property type="evidence" value="ECO:0007669"/>
    <property type="project" value="TreeGrafter"/>
</dbReference>
<evidence type="ECO:0000256" key="1">
    <source>
        <dbReference type="ARBA" id="ARBA00000085"/>
    </source>
</evidence>
<dbReference type="InterPro" id="IPR004358">
    <property type="entry name" value="Sig_transdc_His_kin-like_C"/>
</dbReference>
<dbReference type="InterPro" id="IPR036890">
    <property type="entry name" value="HATPase_C_sf"/>
</dbReference>
<dbReference type="Gene3D" id="6.10.340.10">
    <property type="match status" value="1"/>
</dbReference>
<keyword evidence="5" id="KW-0808">Transferase</keyword>
<evidence type="ECO:0000256" key="4">
    <source>
        <dbReference type="ARBA" id="ARBA00022553"/>
    </source>
</evidence>
<evidence type="ECO:0000256" key="6">
    <source>
        <dbReference type="ARBA" id="ARBA00022692"/>
    </source>
</evidence>
<evidence type="ECO:0000256" key="3">
    <source>
        <dbReference type="ARBA" id="ARBA00012438"/>
    </source>
</evidence>
<proteinExistence type="predicted"/>
<keyword evidence="7 13" id="KW-0418">Kinase</keyword>
<gene>
    <name evidence="13" type="ORF">HDF16_005616</name>
</gene>
<name>A0A7W7ZJ58_9BACT</name>
<dbReference type="AlphaFoldDB" id="A0A7W7ZJ58"/>
<dbReference type="PANTHER" id="PTHR45436:SF15">
    <property type="entry name" value="SENSOR HISTIDINE KINASE CUSS"/>
    <property type="match status" value="1"/>
</dbReference>
<dbReference type="SUPFAM" id="SSF47384">
    <property type="entry name" value="Homodimeric domain of signal transducing histidine kinase"/>
    <property type="match status" value="1"/>
</dbReference>
<protein>
    <recommendedName>
        <fullName evidence="3">histidine kinase</fullName>
        <ecNumber evidence="3">2.7.13.3</ecNumber>
    </recommendedName>
</protein>
<evidence type="ECO:0000256" key="7">
    <source>
        <dbReference type="ARBA" id="ARBA00022777"/>
    </source>
</evidence>
<keyword evidence="4" id="KW-0597">Phosphoprotein</keyword>
<evidence type="ECO:0000256" key="9">
    <source>
        <dbReference type="ARBA" id="ARBA00023012"/>
    </source>
</evidence>
<dbReference type="PANTHER" id="PTHR45436">
    <property type="entry name" value="SENSOR HISTIDINE KINASE YKOH"/>
    <property type="match status" value="1"/>
</dbReference>
<dbReference type="Gene3D" id="3.30.565.10">
    <property type="entry name" value="Histidine kinase-like ATPase, C-terminal domain"/>
    <property type="match status" value="1"/>
</dbReference>
<dbReference type="SUPFAM" id="SSF55874">
    <property type="entry name" value="ATPase domain of HSP90 chaperone/DNA topoisomerase II/histidine kinase"/>
    <property type="match status" value="1"/>
</dbReference>
<feature type="domain" description="HAMP" evidence="12">
    <location>
        <begin position="176"/>
        <end position="229"/>
    </location>
</feature>
<evidence type="ECO:0000313" key="13">
    <source>
        <dbReference type="EMBL" id="MBB5060880.1"/>
    </source>
</evidence>
<evidence type="ECO:0000313" key="14">
    <source>
        <dbReference type="Proteomes" id="UP000540989"/>
    </source>
</evidence>
<keyword evidence="6" id="KW-0812">Transmembrane</keyword>
<dbReference type="Proteomes" id="UP000540989">
    <property type="component" value="Unassembled WGS sequence"/>
</dbReference>
<dbReference type="InterPro" id="IPR003660">
    <property type="entry name" value="HAMP_dom"/>
</dbReference>